<dbReference type="SUPFAM" id="SSF56112">
    <property type="entry name" value="Protein kinase-like (PK-like)"/>
    <property type="match status" value="1"/>
</dbReference>
<protein>
    <submittedName>
        <fullName evidence="3">Aminoglycoside phosphotransferase</fullName>
    </submittedName>
</protein>
<comment type="caution">
    <text evidence="3">The sequence shown here is derived from an EMBL/GenBank/DDBJ whole genome shotgun (WGS) entry which is preliminary data.</text>
</comment>
<dbReference type="GO" id="GO:0019202">
    <property type="term" value="F:amino acid kinase activity"/>
    <property type="evidence" value="ECO:0007669"/>
    <property type="project" value="TreeGrafter"/>
</dbReference>
<gene>
    <name evidence="3" type="ORF">Ctob_006461</name>
</gene>
<dbReference type="OrthoDB" id="5404599at2759"/>
<accession>A0A0M0KA35</accession>
<dbReference type="Gene3D" id="3.90.1200.10">
    <property type="match status" value="1"/>
</dbReference>
<keyword evidence="3" id="KW-0808">Transferase</keyword>
<evidence type="ECO:0000259" key="2">
    <source>
        <dbReference type="Pfam" id="PF01636"/>
    </source>
</evidence>
<proteinExistence type="inferred from homology"/>
<dbReference type="EMBL" id="JWZX01000926">
    <property type="protein sequence ID" value="KOO35278.1"/>
    <property type="molecule type" value="Genomic_DNA"/>
</dbReference>
<dbReference type="PANTHER" id="PTHR21064">
    <property type="entry name" value="AMINOGLYCOSIDE PHOSPHOTRANSFERASE DOMAIN-CONTAINING PROTEIN-RELATED"/>
    <property type="match status" value="1"/>
</dbReference>
<evidence type="ECO:0000313" key="4">
    <source>
        <dbReference type="Proteomes" id="UP000037460"/>
    </source>
</evidence>
<sequence>MLGQSGKDSLLYEALGHFVAGDLSAYTFEPTSGGVNNVVFYVMKTEASGEGKTLMGVLRVYNNGNDDAKVYFEHRILGLLRKQPLSFSIPETIVSTSGNDFQKLSSGASACLFKAIKGGLPKLTKAREIGLCAGELSSAMAKIDRGEVPKVCPTFPYHDIYKVHHAMTRELFLEQLKSAQFDEWRAFANEVEDDLKLVEEKIGSYHGVLPWSFIHGDLHYDNVLCDDVGVTGLLDFEFSSYDWRAMELAICLSKYCGEKEPFGYFEQFVDGFAVHAELTEAEIESICILIRLRIHSNVIFFVGRALAGEDLMSTLTSRIETYCKRLRWLKANEIEIVGLIKSKFAANKKLL</sequence>
<dbReference type="InterPro" id="IPR002575">
    <property type="entry name" value="Aminoglycoside_PTrfase"/>
</dbReference>
<evidence type="ECO:0000313" key="3">
    <source>
        <dbReference type="EMBL" id="KOO35278.1"/>
    </source>
</evidence>
<dbReference type="PANTHER" id="PTHR21064:SF6">
    <property type="entry name" value="AMINOGLYCOSIDE PHOSPHOTRANSFERASE DOMAIN-CONTAINING PROTEIN"/>
    <property type="match status" value="1"/>
</dbReference>
<reference evidence="4" key="1">
    <citation type="journal article" date="2015" name="PLoS Genet.">
        <title>Genome Sequence and Transcriptome Analyses of Chrysochromulina tobin: Metabolic Tools for Enhanced Algal Fitness in the Prominent Order Prymnesiales (Haptophyceae).</title>
        <authorList>
            <person name="Hovde B.T."/>
            <person name="Deodato C.R."/>
            <person name="Hunsperger H.M."/>
            <person name="Ryken S.A."/>
            <person name="Yost W."/>
            <person name="Jha R.K."/>
            <person name="Patterson J."/>
            <person name="Monnat R.J. Jr."/>
            <person name="Barlow S.B."/>
            <person name="Starkenburg S.R."/>
            <person name="Cattolico R.A."/>
        </authorList>
    </citation>
    <scope>NUCLEOTIDE SEQUENCE</scope>
    <source>
        <strain evidence="4">CCMP291</strain>
    </source>
</reference>
<dbReference type="InterPro" id="IPR050249">
    <property type="entry name" value="Pseudomonas-type_ThrB"/>
</dbReference>
<dbReference type="Proteomes" id="UP000037460">
    <property type="component" value="Unassembled WGS sequence"/>
</dbReference>
<dbReference type="Pfam" id="PF01636">
    <property type="entry name" value="APH"/>
    <property type="match status" value="1"/>
</dbReference>
<comment type="similarity">
    <text evidence="1">Belongs to the pseudomonas-type ThrB family.</text>
</comment>
<organism evidence="3 4">
    <name type="scientific">Chrysochromulina tobinii</name>
    <dbReference type="NCBI Taxonomy" id="1460289"/>
    <lineage>
        <taxon>Eukaryota</taxon>
        <taxon>Haptista</taxon>
        <taxon>Haptophyta</taxon>
        <taxon>Prymnesiophyceae</taxon>
        <taxon>Prymnesiales</taxon>
        <taxon>Chrysochromulinaceae</taxon>
        <taxon>Chrysochromulina</taxon>
    </lineage>
</organism>
<keyword evidence="4" id="KW-1185">Reference proteome</keyword>
<name>A0A0M0KA35_9EUKA</name>
<feature type="domain" description="Aminoglycoside phosphotransferase" evidence="2">
    <location>
        <begin position="28"/>
        <end position="260"/>
    </location>
</feature>
<dbReference type="InterPro" id="IPR011009">
    <property type="entry name" value="Kinase-like_dom_sf"/>
</dbReference>
<evidence type="ECO:0000256" key="1">
    <source>
        <dbReference type="ARBA" id="ARBA00038240"/>
    </source>
</evidence>
<dbReference type="AlphaFoldDB" id="A0A0M0KA35"/>